<dbReference type="InterPro" id="IPR017452">
    <property type="entry name" value="GPCR_Rhodpsn_7TM"/>
</dbReference>
<dbReference type="EMBL" id="UYRW01007238">
    <property type="protein sequence ID" value="VDM94895.1"/>
    <property type="molecule type" value="Genomic_DNA"/>
</dbReference>
<keyword evidence="2 5" id="KW-0812">Transmembrane</keyword>
<feature type="transmembrane region" description="Helical" evidence="5">
    <location>
        <begin position="123"/>
        <end position="145"/>
    </location>
</feature>
<dbReference type="Proteomes" id="UP000271087">
    <property type="component" value="Unassembled WGS sequence"/>
</dbReference>
<sequence length="167" mass="19247">MQLVLAINRLWAISRPTTYDRAFSPKNARIIVVSLWLSSILITALYYNVECGHYFEADNYSWSTLFGPCKHSFLVYIAMFLSNGILLTVLIVDAVACYRLIVYFKKRKSRKNSVTQQKLGQEILFFKETCVTTVIHVFCVIISHIEMPVSRLTKITYVWLAIHTLDG</sequence>
<name>A0A182ESH7_ONCOC</name>
<feature type="transmembrane region" description="Helical" evidence="5">
    <location>
        <begin position="73"/>
        <end position="102"/>
    </location>
</feature>
<dbReference type="PROSITE" id="PS50262">
    <property type="entry name" value="G_PROTEIN_RECEP_F1_2"/>
    <property type="match status" value="1"/>
</dbReference>
<feature type="transmembrane region" description="Helical" evidence="5">
    <location>
        <begin position="30"/>
        <end position="49"/>
    </location>
</feature>
<dbReference type="CDD" id="cd00637">
    <property type="entry name" value="7tm_classA_rhodopsin-like"/>
    <property type="match status" value="1"/>
</dbReference>
<dbReference type="InterPro" id="IPR019430">
    <property type="entry name" value="7TM_GPCR_serpentine_rcpt_Srx"/>
</dbReference>
<dbReference type="Pfam" id="PF10328">
    <property type="entry name" value="7TM_GPCR_Srx"/>
    <property type="match status" value="1"/>
</dbReference>
<evidence type="ECO:0000256" key="3">
    <source>
        <dbReference type="ARBA" id="ARBA00022989"/>
    </source>
</evidence>
<evidence type="ECO:0000256" key="5">
    <source>
        <dbReference type="SAM" id="Phobius"/>
    </source>
</evidence>
<dbReference type="PANTHER" id="PTHR23017">
    <property type="entry name" value="SERPENTINE RECEPTOR, CLASS X"/>
    <property type="match status" value="1"/>
</dbReference>
<evidence type="ECO:0000313" key="7">
    <source>
        <dbReference type="EMBL" id="VDM94895.1"/>
    </source>
</evidence>
<dbReference type="OrthoDB" id="5825164at2759"/>
<reference evidence="9" key="1">
    <citation type="submission" date="2016-06" db="UniProtKB">
        <authorList>
            <consortium name="WormBaseParasite"/>
        </authorList>
    </citation>
    <scope>IDENTIFICATION</scope>
</reference>
<proteinExistence type="predicted"/>
<keyword evidence="8" id="KW-1185">Reference proteome</keyword>
<protein>
    <submittedName>
        <fullName evidence="9">G_PROTEIN_RECEP_F1_2 domain-containing protein</fullName>
    </submittedName>
</protein>
<keyword evidence="4 5" id="KW-0472">Membrane</keyword>
<evidence type="ECO:0000256" key="4">
    <source>
        <dbReference type="ARBA" id="ARBA00023136"/>
    </source>
</evidence>
<evidence type="ECO:0000256" key="2">
    <source>
        <dbReference type="ARBA" id="ARBA00022692"/>
    </source>
</evidence>
<evidence type="ECO:0000256" key="1">
    <source>
        <dbReference type="ARBA" id="ARBA00004370"/>
    </source>
</evidence>
<keyword evidence="3 5" id="KW-1133">Transmembrane helix</keyword>
<gene>
    <name evidence="7" type="ORF">NOO_LOCUS11096</name>
</gene>
<dbReference type="SUPFAM" id="SSF81321">
    <property type="entry name" value="Family A G protein-coupled receptor-like"/>
    <property type="match status" value="1"/>
</dbReference>
<feature type="domain" description="G-protein coupled receptors family 1 profile" evidence="6">
    <location>
        <begin position="1"/>
        <end position="167"/>
    </location>
</feature>
<comment type="subcellular location">
    <subcellularLocation>
        <location evidence="1">Membrane</location>
    </subcellularLocation>
</comment>
<dbReference type="AlphaFoldDB" id="A0A182ESH7"/>
<dbReference type="Gene3D" id="1.20.1070.10">
    <property type="entry name" value="Rhodopsin 7-helix transmembrane proteins"/>
    <property type="match status" value="1"/>
</dbReference>
<accession>A0A182ESH7</accession>
<evidence type="ECO:0000313" key="8">
    <source>
        <dbReference type="Proteomes" id="UP000271087"/>
    </source>
</evidence>
<evidence type="ECO:0000259" key="6">
    <source>
        <dbReference type="PROSITE" id="PS50262"/>
    </source>
</evidence>
<dbReference type="GO" id="GO:0016020">
    <property type="term" value="C:membrane"/>
    <property type="evidence" value="ECO:0007669"/>
    <property type="project" value="UniProtKB-SubCell"/>
</dbReference>
<reference evidence="7 8" key="2">
    <citation type="submission" date="2018-08" db="EMBL/GenBank/DDBJ databases">
        <authorList>
            <person name="Laetsch R D."/>
            <person name="Stevens L."/>
            <person name="Kumar S."/>
            <person name="Blaxter L. M."/>
        </authorList>
    </citation>
    <scope>NUCLEOTIDE SEQUENCE [LARGE SCALE GENOMIC DNA]</scope>
</reference>
<dbReference type="WBParaSite" id="nOo.2.0.1.t11096-RA">
    <property type="protein sequence ID" value="nOo.2.0.1.t11096-RA"/>
    <property type="gene ID" value="nOo.2.0.1.g11096"/>
</dbReference>
<evidence type="ECO:0000313" key="9">
    <source>
        <dbReference type="WBParaSite" id="nOo.2.0.1.t11096-RA"/>
    </source>
</evidence>
<organism evidence="9">
    <name type="scientific">Onchocerca ochengi</name>
    <name type="common">Filarial nematode worm</name>
    <dbReference type="NCBI Taxonomy" id="42157"/>
    <lineage>
        <taxon>Eukaryota</taxon>
        <taxon>Metazoa</taxon>
        <taxon>Ecdysozoa</taxon>
        <taxon>Nematoda</taxon>
        <taxon>Chromadorea</taxon>
        <taxon>Rhabditida</taxon>
        <taxon>Spirurina</taxon>
        <taxon>Spiruromorpha</taxon>
        <taxon>Filarioidea</taxon>
        <taxon>Onchocercidae</taxon>
        <taxon>Onchocerca</taxon>
    </lineage>
</organism>